<gene>
    <name evidence="1" type="ORF">GMARGA_LOCUS20582</name>
</gene>
<evidence type="ECO:0000313" key="2">
    <source>
        <dbReference type="Proteomes" id="UP000789901"/>
    </source>
</evidence>
<protein>
    <submittedName>
        <fullName evidence="1">6054_t:CDS:1</fullName>
    </submittedName>
</protein>
<name>A0ABN7VNM7_GIGMA</name>
<reference evidence="1 2" key="1">
    <citation type="submission" date="2021-06" db="EMBL/GenBank/DDBJ databases">
        <authorList>
            <person name="Kallberg Y."/>
            <person name="Tangrot J."/>
            <person name="Rosling A."/>
        </authorList>
    </citation>
    <scope>NUCLEOTIDE SEQUENCE [LARGE SCALE GENOMIC DNA]</scope>
    <source>
        <strain evidence="1 2">120-4 pot B 10/14</strain>
    </source>
</reference>
<feature type="non-terminal residue" evidence="1">
    <location>
        <position position="1"/>
    </location>
</feature>
<accession>A0ABN7VNM7</accession>
<proteinExistence type="predicted"/>
<dbReference type="EMBL" id="CAJVQB010018189">
    <property type="protein sequence ID" value="CAG8786835.1"/>
    <property type="molecule type" value="Genomic_DNA"/>
</dbReference>
<comment type="caution">
    <text evidence="1">The sequence shown here is derived from an EMBL/GenBank/DDBJ whole genome shotgun (WGS) entry which is preliminary data.</text>
</comment>
<dbReference type="Proteomes" id="UP000789901">
    <property type="component" value="Unassembled WGS sequence"/>
</dbReference>
<evidence type="ECO:0000313" key="1">
    <source>
        <dbReference type="EMBL" id="CAG8786835.1"/>
    </source>
</evidence>
<organism evidence="1 2">
    <name type="scientific">Gigaspora margarita</name>
    <dbReference type="NCBI Taxonomy" id="4874"/>
    <lineage>
        <taxon>Eukaryota</taxon>
        <taxon>Fungi</taxon>
        <taxon>Fungi incertae sedis</taxon>
        <taxon>Mucoromycota</taxon>
        <taxon>Glomeromycotina</taxon>
        <taxon>Glomeromycetes</taxon>
        <taxon>Diversisporales</taxon>
        <taxon>Gigasporaceae</taxon>
        <taxon>Gigaspora</taxon>
    </lineage>
</organism>
<sequence>FEEPEPDLKIDIANDALTITATAITDFEQNDKQSLFKIEFYHSNKI</sequence>
<keyword evidence="2" id="KW-1185">Reference proteome</keyword>